<accession>T1BPD3</accession>
<protein>
    <submittedName>
        <fullName evidence="1">Uncharacterized protein</fullName>
    </submittedName>
</protein>
<reference evidence="1" key="1">
    <citation type="submission" date="2013-08" db="EMBL/GenBank/DDBJ databases">
        <authorList>
            <person name="Mendez C."/>
            <person name="Richter M."/>
            <person name="Ferrer M."/>
            <person name="Sanchez J."/>
        </authorList>
    </citation>
    <scope>NUCLEOTIDE SEQUENCE</scope>
</reference>
<sequence>RRIKHTCAKHPRYNPERNGQAGIVGGCPVCSQMFSLYRAKLSVESAIRDFESQATCLSQEGQRNSIAAT</sequence>
<feature type="non-terminal residue" evidence="1">
    <location>
        <position position="1"/>
    </location>
</feature>
<proteinExistence type="predicted"/>
<organism evidence="1">
    <name type="scientific">mine drainage metagenome</name>
    <dbReference type="NCBI Taxonomy" id="410659"/>
    <lineage>
        <taxon>unclassified sequences</taxon>
        <taxon>metagenomes</taxon>
        <taxon>ecological metagenomes</taxon>
    </lineage>
</organism>
<reference evidence="1" key="2">
    <citation type="journal article" date="2014" name="ISME J.">
        <title>Microbial stratification in low pH oxic and suboxic macroscopic growths along an acid mine drainage.</title>
        <authorList>
            <person name="Mendez-Garcia C."/>
            <person name="Mesa V."/>
            <person name="Sprenger R.R."/>
            <person name="Richter M."/>
            <person name="Diez M.S."/>
            <person name="Solano J."/>
            <person name="Bargiela R."/>
            <person name="Golyshina O.V."/>
            <person name="Manteca A."/>
            <person name="Ramos J.L."/>
            <person name="Gallego J.R."/>
            <person name="Llorente I."/>
            <person name="Martins Dos Santos V.A."/>
            <person name="Jensen O.N."/>
            <person name="Pelaez A.I."/>
            <person name="Sanchez J."/>
            <person name="Ferrer M."/>
        </authorList>
    </citation>
    <scope>NUCLEOTIDE SEQUENCE</scope>
</reference>
<name>T1BPD3_9ZZZZ</name>
<comment type="caution">
    <text evidence="1">The sequence shown here is derived from an EMBL/GenBank/DDBJ whole genome shotgun (WGS) entry which is preliminary data.</text>
</comment>
<dbReference type="EMBL" id="AUZX01008600">
    <property type="protein sequence ID" value="EQD55079.1"/>
    <property type="molecule type" value="Genomic_DNA"/>
</dbReference>
<evidence type="ECO:0000313" key="1">
    <source>
        <dbReference type="EMBL" id="EQD55079.1"/>
    </source>
</evidence>
<dbReference type="AlphaFoldDB" id="T1BPD3"/>
<gene>
    <name evidence="1" type="ORF">B1A_11935</name>
</gene>